<proteinExistence type="predicted"/>
<evidence type="ECO:0000313" key="3">
    <source>
        <dbReference type="Proteomes" id="UP001316184"/>
    </source>
</evidence>
<feature type="domain" description="Glyoxalase-like" evidence="1">
    <location>
        <begin position="3"/>
        <end position="44"/>
    </location>
</feature>
<reference evidence="2 3" key="1">
    <citation type="submission" date="2022-08" db="EMBL/GenBank/DDBJ databases">
        <title>novel species in genus Aeromicrobium.</title>
        <authorList>
            <person name="Ye L."/>
        </authorList>
    </citation>
    <scope>NUCLEOTIDE SEQUENCE [LARGE SCALE GENOMIC DNA]</scope>
    <source>
        <strain evidence="3">zg-Y1379</strain>
    </source>
</reference>
<gene>
    <name evidence="2" type="ORF">NQV15_02185</name>
</gene>
<dbReference type="RefSeq" id="WP_232403429.1">
    <property type="nucleotide sequence ID" value="NZ_CP102173.1"/>
</dbReference>
<accession>A0ABY5MBN5</accession>
<keyword evidence="3" id="KW-1185">Reference proteome</keyword>
<dbReference type="InterPro" id="IPR041581">
    <property type="entry name" value="Glyoxalase_6"/>
</dbReference>
<name>A0ABY5MBN5_9ACTN</name>
<dbReference type="Pfam" id="PF18029">
    <property type="entry name" value="Glyoxalase_6"/>
    <property type="match status" value="1"/>
</dbReference>
<dbReference type="Gene3D" id="3.10.180.10">
    <property type="entry name" value="2,3-Dihydroxybiphenyl 1,2-Dioxygenase, domain 1"/>
    <property type="match status" value="1"/>
</dbReference>
<sequence length="46" mass="4938">MAPDHDQELDRLRGLGATVVAEQTAGSLRWTTLADPEGNEFDLIAG</sequence>
<dbReference type="InterPro" id="IPR029068">
    <property type="entry name" value="Glyas_Bleomycin-R_OHBP_Dase"/>
</dbReference>
<evidence type="ECO:0000259" key="1">
    <source>
        <dbReference type="Pfam" id="PF18029"/>
    </source>
</evidence>
<dbReference type="Proteomes" id="UP001316184">
    <property type="component" value="Chromosome"/>
</dbReference>
<organism evidence="2 3">
    <name type="scientific">Aeromicrobium wangtongii</name>
    <dbReference type="NCBI Taxonomy" id="2969247"/>
    <lineage>
        <taxon>Bacteria</taxon>
        <taxon>Bacillati</taxon>
        <taxon>Actinomycetota</taxon>
        <taxon>Actinomycetes</taxon>
        <taxon>Propionibacteriales</taxon>
        <taxon>Nocardioidaceae</taxon>
        <taxon>Aeromicrobium</taxon>
    </lineage>
</organism>
<evidence type="ECO:0000313" key="2">
    <source>
        <dbReference type="EMBL" id="UUP14142.1"/>
    </source>
</evidence>
<dbReference type="SUPFAM" id="SSF54593">
    <property type="entry name" value="Glyoxalase/Bleomycin resistance protein/Dihydroxybiphenyl dioxygenase"/>
    <property type="match status" value="1"/>
</dbReference>
<protein>
    <recommendedName>
        <fullName evidence="1">Glyoxalase-like domain-containing protein</fullName>
    </recommendedName>
</protein>
<dbReference type="EMBL" id="CP102173">
    <property type="protein sequence ID" value="UUP14142.1"/>
    <property type="molecule type" value="Genomic_DNA"/>
</dbReference>